<dbReference type="SUPFAM" id="SSF51735">
    <property type="entry name" value="NAD(P)-binding Rossmann-fold domains"/>
    <property type="match status" value="1"/>
</dbReference>
<keyword evidence="2" id="KW-1133">Transmembrane helix</keyword>
<accession>A0ABP7UI45</accession>
<dbReference type="InterPro" id="IPR046826">
    <property type="entry name" value="PDH_N"/>
</dbReference>
<evidence type="ECO:0000313" key="5">
    <source>
        <dbReference type="Proteomes" id="UP001501469"/>
    </source>
</evidence>
<keyword evidence="2" id="KW-0812">Transmembrane</keyword>
<keyword evidence="1" id="KW-0560">Oxidoreductase</keyword>
<dbReference type="SUPFAM" id="SSF48179">
    <property type="entry name" value="6-phosphogluconate dehydrogenase C-terminal domain-like"/>
    <property type="match status" value="1"/>
</dbReference>
<evidence type="ECO:0000259" key="3">
    <source>
        <dbReference type="PROSITE" id="PS51176"/>
    </source>
</evidence>
<keyword evidence="5" id="KW-1185">Reference proteome</keyword>
<dbReference type="InterPro" id="IPR036291">
    <property type="entry name" value="NAD(P)-bd_dom_sf"/>
</dbReference>
<dbReference type="InterPro" id="IPR008927">
    <property type="entry name" value="6-PGluconate_DH-like_C_sf"/>
</dbReference>
<reference evidence="5" key="1">
    <citation type="journal article" date="2019" name="Int. J. Syst. Evol. Microbiol.">
        <title>The Global Catalogue of Microorganisms (GCM) 10K type strain sequencing project: providing services to taxonomists for standard genome sequencing and annotation.</title>
        <authorList>
            <consortium name="The Broad Institute Genomics Platform"/>
            <consortium name="The Broad Institute Genome Sequencing Center for Infectious Disease"/>
            <person name="Wu L."/>
            <person name="Ma J."/>
        </authorList>
    </citation>
    <scope>NUCLEOTIDE SEQUENCE [LARGE SCALE GENOMIC DNA]</scope>
    <source>
        <strain evidence="5">JCM 17225</strain>
    </source>
</reference>
<dbReference type="PANTHER" id="PTHR21363:SF0">
    <property type="entry name" value="PREPHENATE DEHYDROGENASE [NADP(+)]"/>
    <property type="match status" value="1"/>
</dbReference>
<feature type="transmembrane region" description="Helical" evidence="2">
    <location>
        <begin position="12"/>
        <end position="33"/>
    </location>
</feature>
<evidence type="ECO:0000256" key="1">
    <source>
        <dbReference type="ARBA" id="ARBA00023002"/>
    </source>
</evidence>
<keyword evidence="2" id="KW-0472">Membrane</keyword>
<dbReference type="Pfam" id="PF02153">
    <property type="entry name" value="PDH_N"/>
    <property type="match status" value="1"/>
</dbReference>
<dbReference type="Pfam" id="PF20463">
    <property type="entry name" value="PDH_C"/>
    <property type="match status" value="1"/>
</dbReference>
<dbReference type="Gene3D" id="3.40.50.720">
    <property type="entry name" value="NAD(P)-binding Rossmann-like Domain"/>
    <property type="match status" value="1"/>
</dbReference>
<feature type="domain" description="Prephenate/arogenate dehydrogenase" evidence="3">
    <location>
        <begin position="15"/>
        <end position="295"/>
    </location>
</feature>
<protein>
    <submittedName>
        <fullName evidence="4">Prephenate dehydrogenase</fullName>
    </submittedName>
</protein>
<dbReference type="Proteomes" id="UP001501469">
    <property type="component" value="Unassembled WGS sequence"/>
</dbReference>
<evidence type="ECO:0000313" key="4">
    <source>
        <dbReference type="EMBL" id="GAA4043729.1"/>
    </source>
</evidence>
<gene>
    <name evidence="4" type="ORF">GCM10022409_32200</name>
</gene>
<sequence>MTSQFTNSPTQTSTMTVTIIGLGLIGGSLALSLRQHGLAQHLIGVENSTAHARRALELGLVDEIETDLAAAVRRADLVVVAVPVDAMVAVLPPVLDLITTKQVVIDVGSTKQALLAAVAGHPCRGRFVAVHPMAGTEHSGPEAAVSGLFEGKTVVLCDVEHSDADAVQTVEKLFQALPMRLLYLNGAEHDVHTAYVSHISHITSFALALTVLEKEKEEQRIFDLASGGFESTVRLAKSAPATWVPIFRQNRLNVLDVLDEHLHQLQVLRELLASEDYDGLTEQIRQANHIRKILP</sequence>
<proteinExistence type="predicted"/>
<name>A0ABP7UI45_9BACT</name>
<organism evidence="4 5">
    <name type="scientific">Hymenobacter glaciei</name>
    <dbReference type="NCBI Taxonomy" id="877209"/>
    <lineage>
        <taxon>Bacteria</taxon>
        <taxon>Pseudomonadati</taxon>
        <taxon>Bacteroidota</taxon>
        <taxon>Cytophagia</taxon>
        <taxon>Cytophagales</taxon>
        <taxon>Hymenobacteraceae</taxon>
        <taxon>Hymenobacter</taxon>
    </lineage>
</organism>
<evidence type="ECO:0000256" key="2">
    <source>
        <dbReference type="SAM" id="Phobius"/>
    </source>
</evidence>
<dbReference type="NCBIfam" id="NF006307">
    <property type="entry name" value="PRK08507.1"/>
    <property type="match status" value="1"/>
</dbReference>
<dbReference type="InterPro" id="IPR046825">
    <property type="entry name" value="PDH_C"/>
</dbReference>
<dbReference type="EMBL" id="BAABDK010000025">
    <property type="protein sequence ID" value="GAA4043729.1"/>
    <property type="molecule type" value="Genomic_DNA"/>
</dbReference>
<comment type="caution">
    <text evidence="4">The sequence shown here is derived from an EMBL/GenBank/DDBJ whole genome shotgun (WGS) entry which is preliminary data.</text>
</comment>
<dbReference type="InterPro" id="IPR003099">
    <property type="entry name" value="Prephen_DH"/>
</dbReference>
<dbReference type="Gene3D" id="1.10.3660.10">
    <property type="entry name" value="6-phosphogluconate dehydrogenase C-terminal like domain"/>
    <property type="match status" value="1"/>
</dbReference>
<dbReference type="PROSITE" id="PS51176">
    <property type="entry name" value="PDH_ADH"/>
    <property type="match status" value="1"/>
</dbReference>
<dbReference type="PANTHER" id="PTHR21363">
    <property type="entry name" value="PREPHENATE DEHYDROGENASE"/>
    <property type="match status" value="1"/>
</dbReference>
<dbReference type="InterPro" id="IPR050812">
    <property type="entry name" value="Preph/Arog_dehydrog"/>
</dbReference>